<name>A0AAW1TFK6_9CHLO</name>
<dbReference type="Proteomes" id="UP001485043">
    <property type="component" value="Unassembled WGS sequence"/>
</dbReference>
<dbReference type="GO" id="GO:0016020">
    <property type="term" value="C:membrane"/>
    <property type="evidence" value="ECO:0007669"/>
    <property type="project" value="InterPro"/>
</dbReference>
<feature type="transmembrane region" description="Helical" evidence="2">
    <location>
        <begin position="118"/>
        <end position="142"/>
    </location>
</feature>
<protein>
    <submittedName>
        <fullName evidence="3">Uncharacterized protein</fullName>
    </submittedName>
</protein>
<reference evidence="3 4" key="1">
    <citation type="journal article" date="2024" name="Nat. Commun.">
        <title>Phylogenomics reveals the evolutionary origins of lichenization in chlorophyte algae.</title>
        <authorList>
            <person name="Puginier C."/>
            <person name="Libourel C."/>
            <person name="Otte J."/>
            <person name="Skaloud P."/>
            <person name="Haon M."/>
            <person name="Grisel S."/>
            <person name="Petersen M."/>
            <person name="Berrin J.G."/>
            <person name="Delaux P.M."/>
            <person name="Dal Grande F."/>
            <person name="Keller J."/>
        </authorList>
    </citation>
    <scope>NUCLEOTIDE SEQUENCE [LARGE SCALE GENOMIC DNA]</scope>
    <source>
        <strain evidence="3 4">SAG 2523</strain>
    </source>
</reference>
<gene>
    <name evidence="3" type="ORF">WJX84_009311</name>
</gene>
<feature type="transmembrane region" description="Helical" evidence="2">
    <location>
        <begin position="229"/>
        <end position="249"/>
    </location>
</feature>
<dbReference type="AlphaFoldDB" id="A0AAW1TFK6"/>
<dbReference type="InterPro" id="IPR002208">
    <property type="entry name" value="SecY/SEC61-alpha"/>
</dbReference>
<dbReference type="SUPFAM" id="SSF103491">
    <property type="entry name" value="Preprotein translocase SecY subunit"/>
    <property type="match status" value="1"/>
</dbReference>
<comment type="caution">
    <text evidence="3">The sequence shown here is derived from an EMBL/GenBank/DDBJ whole genome shotgun (WGS) entry which is preliminary data.</text>
</comment>
<evidence type="ECO:0000313" key="3">
    <source>
        <dbReference type="EMBL" id="KAK9868375.1"/>
    </source>
</evidence>
<dbReference type="Gene3D" id="1.10.3370.10">
    <property type="entry name" value="SecY subunit domain"/>
    <property type="match status" value="1"/>
</dbReference>
<keyword evidence="2" id="KW-0472">Membrane</keyword>
<feature type="transmembrane region" description="Helical" evidence="2">
    <location>
        <begin position="196"/>
        <end position="217"/>
    </location>
</feature>
<feature type="transmembrane region" description="Helical" evidence="2">
    <location>
        <begin position="163"/>
        <end position="184"/>
    </location>
</feature>
<evidence type="ECO:0000256" key="1">
    <source>
        <dbReference type="SAM" id="MobiDB-lite"/>
    </source>
</evidence>
<proteinExistence type="predicted"/>
<evidence type="ECO:0000313" key="4">
    <source>
        <dbReference type="Proteomes" id="UP001485043"/>
    </source>
</evidence>
<feature type="transmembrane region" description="Helical" evidence="2">
    <location>
        <begin position="456"/>
        <end position="477"/>
    </location>
</feature>
<dbReference type="InterPro" id="IPR023201">
    <property type="entry name" value="SecY_dom_sf"/>
</dbReference>
<dbReference type="Pfam" id="PF00344">
    <property type="entry name" value="SecY"/>
    <property type="match status" value="1"/>
</dbReference>
<keyword evidence="4" id="KW-1185">Reference proteome</keyword>
<dbReference type="PRINTS" id="PR00303">
    <property type="entry name" value="SECYTRNLCASE"/>
</dbReference>
<sequence>MALDGPGSSLFSRPAREGKSVRCASKRSQTGLLDSLLAYQRERLWQRWLLDRLPWLGTPELLRRVAVTLIFLGSLRAMSFVPLPYVDMQAVPGELMTGFTDFLAPLRGGPRLARFMDIVVLGLGPFFNASILLSAVMFTGFVPSWKEAMERLQKQGREGAASIDYMSNLLALMFGSVAAVYKGYQLEAYAKPRPPGWGFSPFWLTTALCLLAGMFMLKQATVEIDEHGLGQGWTMYIAAAILSQYPAILQRMLSDFLRLQLPLWMMVLPWGLLGALSLATLWLASLQLQEPLRYYGSRSRMMAKQTRKPARPAGGPTFNREPDAAGQGGDAMARDGSSYMSLPLLPSGLSALMFGPFTLQLLRAAFQMIPGAGRSVAALLLQPRISRFSEVLLVMTAALVDANGRMSLKSYTTYLTNMAAGGFEKQIKKGKEALEPLAPGVQTEEHLMKQARYLRFWSALTLGLISVACLALDELFIACVGIKPICSNLLLVFSYVDGILRQMRALVLLPGKRRALKREQSWFWSRVGQPDLWQLP</sequence>
<feature type="transmembrane region" description="Helical" evidence="2">
    <location>
        <begin position="261"/>
        <end position="284"/>
    </location>
</feature>
<accession>A0AAW1TFK6</accession>
<keyword evidence="2" id="KW-0812">Transmembrane</keyword>
<dbReference type="GO" id="GO:0015031">
    <property type="term" value="P:protein transport"/>
    <property type="evidence" value="ECO:0007669"/>
    <property type="project" value="InterPro"/>
</dbReference>
<dbReference type="EMBL" id="JALJOV010000032">
    <property type="protein sequence ID" value="KAK9868375.1"/>
    <property type="molecule type" value="Genomic_DNA"/>
</dbReference>
<organism evidence="3 4">
    <name type="scientific">Apatococcus fuscideae</name>
    <dbReference type="NCBI Taxonomy" id="2026836"/>
    <lineage>
        <taxon>Eukaryota</taxon>
        <taxon>Viridiplantae</taxon>
        <taxon>Chlorophyta</taxon>
        <taxon>core chlorophytes</taxon>
        <taxon>Trebouxiophyceae</taxon>
        <taxon>Chlorellales</taxon>
        <taxon>Chlorellaceae</taxon>
        <taxon>Apatococcus</taxon>
    </lineage>
</organism>
<evidence type="ECO:0000256" key="2">
    <source>
        <dbReference type="SAM" id="Phobius"/>
    </source>
</evidence>
<keyword evidence="2" id="KW-1133">Transmembrane helix</keyword>
<feature type="region of interest" description="Disordered" evidence="1">
    <location>
        <begin position="305"/>
        <end position="332"/>
    </location>
</feature>